<reference evidence="1" key="1">
    <citation type="submission" date="2020-02" db="EMBL/GenBank/DDBJ databases">
        <authorList>
            <person name="Meier V. D."/>
        </authorList>
    </citation>
    <scope>NUCLEOTIDE SEQUENCE</scope>
    <source>
        <strain evidence="1">AVDCRST_MAG41</strain>
    </source>
</reference>
<dbReference type="EMBL" id="CADCTP010000388">
    <property type="protein sequence ID" value="CAA9287128.1"/>
    <property type="molecule type" value="Genomic_DNA"/>
</dbReference>
<organism evidence="1">
    <name type="scientific">uncultured Mycobacteriales bacterium</name>
    <dbReference type="NCBI Taxonomy" id="581187"/>
    <lineage>
        <taxon>Bacteria</taxon>
        <taxon>Bacillati</taxon>
        <taxon>Actinomycetota</taxon>
        <taxon>Actinomycetes</taxon>
        <taxon>Mycobacteriales</taxon>
        <taxon>environmental samples</taxon>
    </lineage>
</organism>
<proteinExistence type="predicted"/>
<protein>
    <submittedName>
        <fullName evidence="1">Uncharacterized protein</fullName>
    </submittedName>
</protein>
<dbReference type="AlphaFoldDB" id="A0A6J4JTR1"/>
<gene>
    <name evidence="1" type="ORF">AVDCRST_MAG41-4079</name>
</gene>
<evidence type="ECO:0000313" key="1">
    <source>
        <dbReference type="EMBL" id="CAA9287128.1"/>
    </source>
</evidence>
<dbReference type="InterPro" id="IPR046275">
    <property type="entry name" value="DUF6308"/>
</dbReference>
<accession>A0A6J4JTR1</accession>
<sequence>MVAAFAADGGALPRRLRAVRAEAGISAAVSPLRVLDVIAWMGHQAGHQDAGCAGRPR</sequence>
<dbReference type="Pfam" id="PF19827">
    <property type="entry name" value="DUF6308"/>
    <property type="match status" value="1"/>
</dbReference>
<name>A0A6J4JTR1_9ACTN</name>